<dbReference type="Pfam" id="PF18962">
    <property type="entry name" value="Por_Secre_tail"/>
    <property type="match status" value="1"/>
</dbReference>
<dbReference type="Gene3D" id="2.60.120.260">
    <property type="entry name" value="Galactose-binding domain-like"/>
    <property type="match status" value="1"/>
</dbReference>
<comment type="caution">
    <text evidence="6">The sequence shown here is derived from an EMBL/GenBank/DDBJ whole genome shotgun (WGS) entry which is preliminary data.</text>
</comment>
<keyword evidence="3" id="KW-0378">Hydrolase</keyword>
<dbReference type="InterPro" id="IPR002884">
    <property type="entry name" value="P_dom"/>
</dbReference>
<dbReference type="NCBIfam" id="TIGR04183">
    <property type="entry name" value="Por_Secre_tail"/>
    <property type="match status" value="1"/>
</dbReference>
<keyword evidence="1" id="KW-0645">Protease</keyword>
<evidence type="ECO:0000256" key="3">
    <source>
        <dbReference type="ARBA" id="ARBA00022801"/>
    </source>
</evidence>
<dbReference type="RefSeq" id="WP_341699839.1">
    <property type="nucleotide sequence ID" value="NZ_JBBYHU010000008.1"/>
</dbReference>
<dbReference type="InterPro" id="IPR026444">
    <property type="entry name" value="Secre_tail"/>
</dbReference>
<dbReference type="PROSITE" id="PS51829">
    <property type="entry name" value="P_HOMO_B"/>
    <property type="match status" value="1"/>
</dbReference>
<accession>A0ABU9HKF3</accession>
<feature type="domain" description="P/Homo B" evidence="5">
    <location>
        <begin position="654"/>
        <end position="810"/>
    </location>
</feature>
<dbReference type="SUPFAM" id="SSF55486">
    <property type="entry name" value="Metalloproteases ('zincins'), catalytic domain"/>
    <property type="match status" value="1"/>
</dbReference>
<dbReference type="InterPro" id="IPR024079">
    <property type="entry name" value="MetalloPept_cat_dom_sf"/>
</dbReference>
<name>A0ABU9HKF3_9FLAO</name>
<keyword evidence="7" id="KW-1185">Reference proteome</keyword>
<proteinExistence type="predicted"/>
<evidence type="ECO:0000256" key="4">
    <source>
        <dbReference type="SAM" id="SignalP"/>
    </source>
</evidence>
<protein>
    <submittedName>
        <fullName evidence="6">Reprolysin-like metallopeptidase</fullName>
    </submittedName>
</protein>
<dbReference type="EMBL" id="JBBYHU010000008">
    <property type="protein sequence ID" value="MEL1240601.1"/>
    <property type="molecule type" value="Genomic_DNA"/>
</dbReference>
<evidence type="ECO:0000313" key="7">
    <source>
        <dbReference type="Proteomes" id="UP001398556"/>
    </source>
</evidence>
<dbReference type="Gene3D" id="3.40.390.10">
    <property type="entry name" value="Collagenase (Catalytic Domain)"/>
    <property type="match status" value="1"/>
</dbReference>
<evidence type="ECO:0000313" key="6">
    <source>
        <dbReference type="EMBL" id="MEL1240601.1"/>
    </source>
</evidence>
<keyword evidence="2 4" id="KW-0732">Signal</keyword>
<feature type="signal peptide" evidence="4">
    <location>
        <begin position="1"/>
        <end position="19"/>
    </location>
</feature>
<feature type="chain" id="PRO_5046748958" evidence="4">
    <location>
        <begin position="20"/>
        <end position="891"/>
    </location>
</feature>
<sequence length="891" mass="95702">MKINKLLLFFLLCFSVVHAQDNEVWKRINSSLVRTSGKFLGKVEESNAVLFQLDEVTLKERLKVVQDKKSSTVKTKITIPNVNGDLEAFSIHEDSNFEPELQAKYPDIRSYSGVGITDATAVIHFSMSSLGIQTMITRKGNKIEFIEKDADNGGVYVVFDSGNKSKERLPFNCSTVDNQGGVTNKISSTAKIVSSDKKFRTLKLALSCTGEYAQYFGGTVSGALAAMNATMTRVNGIYNRDLAVKLVLIGNNTDVIYTNAATDPYSDSSTGVSNGINEGAWSSELQNNLTSVIGSANYDIGHLFGATGGGGNSGCIGCVCNSGKGSAYTSPSDDRPEGDTFDIDFVAHEMGHQLGANHTFSYKIEDSGVNVEPGSGTTIMAYAGISDGYDVELHSDDYFSFISIAQIQNNLATKTCPVVTTIAAAGPTVSAGADYTIPKGTAFVLKGTAGTSSGVSYVWEENDPATTASGDLSLAVSTKTNGPLFRSLPPVSTPVRYMPAFDNVLAGRLRNKWESVSDVARTLHFVLTARDNAAEGQAQTLSDEMVVNVSANAGPFEITSQNIENLSWFQDTEQTITWNVNGTAALEGASAVNIKLSTDNGVTFPITLAASVANDGAETIKVPNVVSKLCRILIEPTNNIFYAVNSKAFAIGYVVDSSCQTFNFTTPFPIPEQSNFNTSRTISFPATTSSVASVNVSLDITHTYFSDVQMDLVSPQGTVVKLLYNVCGSTDGELKLVYDDAGEELSCGKSGLQTVVPLGNLSDFIGENPEGTWTLRMRDMYTSDTGVLNSASVSICTQDYKLIPYGDAGSDLIVSSTSNDGNFNVQYISTSTNDIEVFVFDLSGKRIFYESYVNTGGFDKNIQLSNRPRSGVYFVVLKDGDIEKKTKIIIK</sequence>
<dbReference type="InterPro" id="IPR008979">
    <property type="entry name" value="Galactose-bd-like_sf"/>
</dbReference>
<organism evidence="6 7">
    <name type="scientific">Flavobacterium flavipallidum</name>
    <dbReference type="NCBI Taxonomy" id="3139140"/>
    <lineage>
        <taxon>Bacteria</taxon>
        <taxon>Pseudomonadati</taxon>
        <taxon>Bacteroidota</taxon>
        <taxon>Flavobacteriia</taxon>
        <taxon>Flavobacteriales</taxon>
        <taxon>Flavobacteriaceae</taxon>
        <taxon>Flavobacterium</taxon>
    </lineage>
</organism>
<dbReference type="Pfam" id="PF13583">
    <property type="entry name" value="Reprolysin_4"/>
    <property type="match status" value="1"/>
</dbReference>
<dbReference type="SUPFAM" id="SSF49785">
    <property type="entry name" value="Galactose-binding domain-like"/>
    <property type="match status" value="1"/>
</dbReference>
<evidence type="ECO:0000256" key="1">
    <source>
        <dbReference type="ARBA" id="ARBA00022670"/>
    </source>
</evidence>
<dbReference type="Proteomes" id="UP001398556">
    <property type="component" value="Unassembled WGS sequence"/>
</dbReference>
<dbReference type="Pfam" id="PF01483">
    <property type="entry name" value="P_proprotein"/>
    <property type="match status" value="1"/>
</dbReference>
<evidence type="ECO:0000256" key="2">
    <source>
        <dbReference type="ARBA" id="ARBA00022729"/>
    </source>
</evidence>
<gene>
    <name evidence="6" type="ORF">AAEO59_06045</name>
</gene>
<evidence type="ECO:0000259" key="5">
    <source>
        <dbReference type="PROSITE" id="PS51829"/>
    </source>
</evidence>
<reference evidence="6 7" key="1">
    <citation type="submission" date="2024-04" db="EMBL/GenBank/DDBJ databases">
        <title>Flavobacterium sp. DGU99 16S ribosomal RNA gene Genome sequencing and assembly.</title>
        <authorList>
            <person name="Park S."/>
        </authorList>
    </citation>
    <scope>NUCLEOTIDE SEQUENCE [LARGE SCALE GENOMIC DNA]</scope>
    <source>
        <strain evidence="6 7">DGU99</strain>
    </source>
</reference>